<dbReference type="GO" id="GO:0005739">
    <property type="term" value="C:mitochondrion"/>
    <property type="evidence" value="ECO:0007669"/>
    <property type="project" value="TreeGrafter"/>
</dbReference>
<evidence type="ECO:0000259" key="12">
    <source>
        <dbReference type="Pfam" id="PF12706"/>
    </source>
</evidence>
<dbReference type="EC" id="3.1.26.11" evidence="4"/>
<evidence type="ECO:0000256" key="1">
    <source>
        <dbReference type="ARBA" id="ARBA00000402"/>
    </source>
</evidence>
<organism evidence="14 15">
    <name type="scientific">Coemansia biformis</name>
    <dbReference type="NCBI Taxonomy" id="1286918"/>
    <lineage>
        <taxon>Eukaryota</taxon>
        <taxon>Fungi</taxon>
        <taxon>Fungi incertae sedis</taxon>
        <taxon>Zoopagomycota</taxon>
        <taxon>Kickxellomycotina</taxon>
        <taxon>Kickxellomycetes</taxon>
        <taxon>Kickxellales</taxon>
        <taxon>Kickxellaceae</taxon>
        <taxon>Coemansia</taxon>
    </lineage>
</organism>
<accession>A0A9W8CWX9</accession>
<keyword evidence="6" id="KW-0540">Nuclease</keyword>
<feature type="region of interest" description="Disordered" evidence="11">
    <location>
        <begin position="846"/>
        <end position="866"/>
    </location>
</feature>
<proteinExistence type="inferred from homology"/>
<dbReference type="GO" id="GO:0042781">
    <property type="term" value="F:3'-tRNA processing endoribonuclease activity"/>
    <property type="evidence" value="ECO:0007669"/>
    <property type="project" value="UniProtKB-EC"/>
</dbReference>
<dbReference type="EMBL" id="JANBOI010000191">
    <property type="protein sequence ID" value="KAJ1732836.1"/>
    <property type="molecule type" value="Genomic_DNA"/>
</dbReference>
<feature type="region of interest" description="Disordered" evidence="11">
    <location>
        <begin position="795"/>
        <end position="834"/>
    </location>
</feature>
<feature type="domain" description="tRNase Z endonuclease" evidence="13">
    <location>
        <begin position="6"/>
        <end position="66"/>
    </location>
</feature>
<keyword evidence="15" id="KW-1185">Reference proteome</keyword>
<feature type="compositionally biased region" description="Basic and acidic residues" evidence="11">
    <location>
        <begin position="143"/>
        <end position="156"/>
    </location>
</feature>
<dbReference type="Proteomes" id="UP001143981">
    <property type="component" value="Unassembled WGS sequence"/>
</dbReference>
<reference evidence="14" key="1">
    <citation type="submission" date="2022-07" db="EMBL/GenBank/DDBJ databases">
        <title>Phylogenomic reconstructions and comparative analyses of Kickxellomycotina fungi.</title>
        <authorList>
            <person name="Reynolds N.K."/>
            <person name="Stajich J.E."/>
            <person name="Barry K."/>
            <person name="Grigoriev I.V."/>
            <person name="Crous P."/>
            <person name="Smith M.E."/>
        </authorList>
    </citation>
    <scope>NUCLEOTIDE SEQUENCE</scope>
    <source>
        <strain evidence="14">BCRC 34381</strain>
    </source>
</reference>
<evidence type="ECO:0000256" key="3">
    <source>
        <dbReference type="ARBA" id="ARBA00007823"/>
    </source>
</evidence>
<gene>
    <name evidence="14" type="ORF">LPJ61_001861</name>
</gene>
<dbReference type="Pfam" id="PF12706">
    <property type="entry name" value="Lactamase_B_2"/>
    <property type="match status" value="1"/>
</dbReference>
<feature type="compositionally biased region" description="Low complexity" evidence="11">
    <location>
        <begin position="805"/>
        <end position="817"/>
    </location>
</feature>
<keyword evidence="7" id="KW-0479">Metal-binding</keyword>
<evidence type="ECO:0000313" key="15">
    <source>
        <dbReference type="Proteomes" id="UP001143981"/>
    </source>
</evidence>
<comment type="catalytic activity">
    <reaction evidence="1">
        <text>Endonucleolytic cleavage of RNA, removing extra 3' nucleotides from tRNA precursor, generating 3' termini of tRNAs. A 3'-hydroxy group is left at the tRNA terminus and a 5'-phosphoryl group is left at the trailer molecule.</text>
        <dbReference type="EC" id="3.1.26.11"/>
    </reaction>
</comment>
<comment type="caution">
    <text evidence="14">The sequence shown here is derived from an EMBL/GenBank/DDBJ whole genome shotgun (WGS) entry which is preliminary data.</text>
</comment>
<evidence type="ECO:0000256" key="8">
    <source>
        <dbReference type="ARBA" id="ARBA00022759"/>
    </source>
</evidence>
<evidence type="ECO:0000256" key="10">
    <source>
        <dbReference type="ARBA" id="ARBA00022833"/>
    </source>
</evidence>
<comment type="similarity">
    <text evidence="3">Belongs to the RNase Z family.</text>
</comment>
<dbReference type="AlphaFoldDB" id="A0A9W8CWX9"/>
<dbReference type="PANTHER" id="PTHR12553:SF49">
    <property type="entry name" value="ZINC PHOSPHODIESTERASE ELAC PROTEIN 2"/>
    <property type="match status" value="1"/>
</dbReference>
<keyword evidence="10" id="KW-0862">Zinc</keyword>
<keyword evidence="8" id="KW-0255">Endonuclease</keyword>
<dbReference type="CDD" id="cd07718">
    <property type="entry name" value="RNaseZ_ELAC1_ELAC2-C-term-like_MBL-fold"/>
    <property type="match status" value="1"/>
</dbReference>
<feature type="domain" description="Metallo-beta-lactamase" evidence="12">
    <location>
        <begin position="528"/>
        <end position="764"/>
    </location>
</feature>
<feature type="region of interest" description="Disordered" evidence="11">
    <location>
        <begin position="914"/>
        <end position="951"/>
    </location>
</feature>
<evidence type="ECO:0000313" key="14">
    <source>
        <dbReference type="EMBL" id="KAJ1732836.1"/>
    </source>
</evidence>
<evidence type="ECO:0000256" key="7">
    <source>
        <dbReference type="ARBA" id="ARBA00022723"/>
    </source>
</evidence>
<evidence type="ECO:0000256" key="11">
    <source>
        <dbReference type="SAM" id="MobiDB-lite"/>
    </source>
</evidence>
<evidence type="ECO:0000256" key="9">
    <source>
        <dbReference type="ARBA" id="ARBA00022801"/>
    </source>
</evidence>
<dbReference type="GO" id="GO:1990180">
    <property type="term" value="P:mitochondrial tRNA 3'-end processing"/>
    <property type="evidence" value="ECO:0007669"/>
    <property type="project" value="TreeGrafter"/>
</dbReference>
<feature type="region of interest" description="Disordered" evidence="11">
    <location>
        <begin position="134"/>
        <end position="202"/>
    </location>
</feature>
<dbReference type="InterPro" id="IPR027794">
    <property type="entry name" value="tRNase_Z_dom"/>
</dbReference>
<dbReference type="InterPro" id="IPR036866">
    <property type="entry name" value="RibonucZ/Hydroxyglut_hydro"/>
</dbReference>
<dbReference type="OrthoDB" id="527344at2759"/>
<dbReference type="Gene3D" id="3.60.15.10">
    <property type="entry name" value="Ribonuclease Z/Hydroxyacylglutathione hydrolase-like"/>
    <property type="match status" value="2"/>
</dbReference>
<evidence type="ECO:0000256" key="6">
    <source>
        <dbReference type="ARBA" id="ARBA00022722"/>
    </source>
</evidence>
<dbReference type="GO" id="GO:0046872">
    <property type="term" value="F:metal ion binding"/>
    <property type="evidence" value="ECO:0007669"/>
    <property type="project" value="UniProtKB-KW"/>
</dbReference>
<evidence type="ECO:0000256" key="2">
    <source>
        <dbReference type="ARBA" id="ARBA00001947"/>
    </source>
</evidence>
<sequence>MKWGVQVVKPSTHNSESTSLLVNFAGGRYLFNCGEGTQRLCFENTMRISRLTAVFLTRVDWENMGGLPGMLLTLADSGTRNLTICGGHNLTHALAATRHFVLRNNMGIGVKELRDGDAAAAFADDNVSVAPVHLYPEGYTPSADERGPDQSEEAKQRRAMLARALGVCEKPEAQGKKGRRSSGQPQPQPPQQRKKGHYGGQCQEAAVEEHLQRIEKQQGDAVAAHMPAAYSGHDAMQGGNSSQHLPPTRPTPATLCYIVEGPEVPGKFDPQAARALGLKPGPNFSRLVNGESITAPDGTVIRPEQCVGPARASGIFIVVDCPSASYIASLIASTRFAPFFGESQPGDASSRLLLVVHSLGAGVAQDPRYRAWASQFPAHVRHMVSAPEYVADNNPFQRHLRIQTSMAAVNPRVFVLPQATGTSELPLDTFLPGRDVIAPHSMAAFDIEPKPRLDVSLVRQLLTPEEMLAKEAPEAAHMVSTCAAGPAAAEDDVELAVCPIGTGSSVPSIYRNVSANIVSVGGYGGVVLDCGESTVSLLKRFLGYPQRNAHNTRIRQSYVEFVASLKLLYISHMHADHHLGAVLLLHEWARLTRALAPQPRLTIVGPSRFWVWLEDYTGVQDLELDRVDFVSCRDIQLADPAAAGKTRPKSRYDTLDRAKVDKLKTELGLVDISTCSVIHCPWAYGLSLTHSSGWKLVYSGDTRPCANLITLGRAGDKAPTILLHEATLPDELVQDAIAKRHSTVSEAVAMAVGMGAENLLLTHFSQRCLSLPRWKSNVVRSVKLNRYGYIAGGGASGNTTPVSGSNSASISAATTATPEPDAQAGGGPLDGLVSTDDTRAAKEALMRELGEPLSDESDTEDGALKGRPYENLNIASAFDMTVYAPSDIRQYRANVSGLRRALYKELALFIAEDKQASEADANEDASRRADAAPSPKAKGPSTSKSKSKSKK</sequence>
<dbReference type="SUPFAM" id="SSF56281">
    <property type="entry name" value="Metallo-hydrolase/oxidoreductase"/>
    <property type="match status" value="2"/>
</dbReference>
<comment type="cofactor">
    <cofactor evidence="2">
        <name>Zn(2+)</name>
        <dbReference type="ChEBI" id="CHEBI:29105"/>
    </cofactor>
</comment>
<dbReference type="PANTHER" id="PTHR12553">
    <property type="entry name" value="ZINC PHOSPHODIESTERASE ELAC PROTEIN 2"/>
    <property type="match status" value="1"/>
</dbReference>
<evidence type="ECO:0000259" key="13">
    <source>
        <dbReference type="Pfam" id="PF13691"/>
    </source>
</evidence>
<evidence type="ECO:0000256" key="5">
    <source>
        <dbReference type="ARBA" id="ARBA00022694"/>
    </source>
</evidence>
<keyword evidence="9" id="KW-0378">Hydrolase</keyword>
<keyword evidence="5" id="KW-0819">tRNA processing</keyword>
<feature type="compositionally biased region" description="Low complexity" evidence="11">
    <location>
        <begin position="931"/>
        <end position="944"/>
    </location>
</feature>
<evidence type="ECO:0000256" key="4">
    <source>
        <dbReference type="ARBA" id="ARBA00012477"/>
    </source>
</evidence>
<dbReference type="InterPro" id="IPR001279">
    <property type="entry name" value="Metallo-B-lactamas"/>
</dbReference>
<dbReference type="InterPro" id="IPR047151">
    <property type="entry name" value="RNZ2-like"/>
</dbReference>
<name>A0A9W8CWX9_9FUNG</name>
<dbReference type="Pfam" id="PF13691">
    <property type="entry name" value="Lactamase_B_4"/>
    <property type="match status" value="1"/>
</dbReference>
<protein>
    <recommendedName>
        <fullName evidence="4">ribonuclease Z</fullName>
        <ecNumber evidence="4">3.1.26.11</ecNumber>
    </recommendedName>
</protein>